<evidence type="ECO:0000256" key="2">
    <source>
        <dbReference type="ARBA" id="ARBA00009477"/>
    </source>
</evidence>
<dbReference type="GO" id="GO:1990281">
    <property type="term" value="C:efflux pump complex"/>
    <property type="evidence" value="ECO:0007669"/>
    <property type="project" value="TreeGrafter"/>
</dbReference>
<evidence type="ECO:0000313" key="13">
    <source>
        <dbReference type="Proteomes" id="UP000585363"/>
    </source>
</evidence>
<keyword evidence="5" id="KW-0997">Cell inner membrane</keyword>
<name>A0A848MEA6_9GAMM</name>
<dbReference type="InterPro" id="IPR058624">
    <property type="entry name" value="MdtA-like_HH"/>
</dbReference>
<dbReference type="Gene3D" id="2.40.30.170">
    <property type="match status" value="1"/>
</dbReference>
<feature type="region of interest" description="Disordered" evidence="7">
    <location>
        <begin position="39"/>
        <end position="60"/>
    </location>
</feature>
<evidence type="ECO:0000259" key="8">
    <source>
        <dbReference type="Pfam" id="PF25876"/>
    </source>
</evidence>
<evidence type="ECO:0000259" key="9">
    <source>
        <dbReference type="Pfam" id="PF25917"/>
    </source>
</evidence>
<dbReference type="InterPro" id="IPR006143">
    <property type="entry name" value="RND_pump_MFP"/>
</dbReference>
<keyword evidence="4" id="KW-1003">Cell membrane</keyword>
<dbReference type="GO" id="GO:0005886">
    <property type="term" value="C:plasma membrane"/>
    <property type="evidence" value="ECO:0007669"/>
    <property type="project" value="UniProtKB-SubCell"/>
</dbReference>
<feature type="compositionally biased region" description="Polar residues" evidence="7">
    <location>
        <begin position="423"/>
        <end position="435"/>
    </location>
</feature>
<evidence type="ECO:0000259" key="11">
    <source>
        <dbReference type="Pfam" id="PF25967"/>
    </source>
</evidence>
<dbReference type="Pfam" id="PF25876">
    <property type="entry name" value="HH_MFP_RND"/>
    <property type="match status" value="1"/>
</dbReference>
<feature type="compositionally biased region" description="Basic and acidic residues" evidence="7">
    <location>
        <begin position="412"/>
        <end position="422"/>
    </location>
</feature>
<dbReference type="Gene3D" id="1.10.287.470">
    <property type="entry name" value="Helix hairpin bin"/>
    <property type="match status" value="1"/>
</dbReference>
<evidence type="ECO:0000256" key="3">
    <source>
        <dbReference type="ARBA" id="ARBA00022448"/>
    </source>
</evidence>
<evidence type="ECO:0000259" key="10">
    <source>
        <dbReference type="Pfam" id="PF25944"/>
    </source>
</evidence>
<dbReference type="AlphaFoldDB" id="A0A848MEA6"/>
<dbReference type="Gene3D" id="2.40.50.100">
    <property type="match status" value="1"/>
</dbReference>
<feature type="domain" description="Multidrug resistance protein MdtA-like barrel-sandwich hybrid" evidence="9">
    <location>
        <begin position="92"/>
        <end position="234"/>
    </location>
</feature>
<dbReference type="NCBIfam" id="NF008589">
    <property type="entry name" value="PRK11556.1"/>
    <property type="match status" value="1"/>
</dbReference>
<dbReference type="Pfam" id="PF25944">
    <property type="entry name" value="Beta-barrel_RND"/>
    <property type="match status" value="1"/>
</dbReference>
<gene>
    <name evidence="12" type="ORF">GW590_00510</name>
</gene>
<dbReference type="PANTHER" id="PTHR30469:SF12">
    <property type="entry name" value="MULTIDRUG RESISTANCE PROTEIN MDTA"/>
    <property type="match status" value="1"/>
</dbReference>
<dbReference type="NCBIfam" id="TIGR01730">
    <property type="entry name" value="RND_mfp"/>
    <property type="match status" value="1"/>
</dbReference>
<accession>A0A848MEA6</accession>
<reference evidence="12 13" key="2">
    <citation type="submission" date="2020-06" db="EMBL/GenBank/DDBJ databases">
        <title>Polyphasic characterization of a Rahnella strain isolated from tree sap.</title>
        <authorList>
            <person name="Kim I.S."/>
        </authorList>
    </citation>
    <scope>NUCLEOTIDE SEQUENCE [LARGE SCALE GENOMIC DNA]</scope>
    <source>
        <strain evidence="12 13">SAP-1</strain>
    </source>
</reference>
<protein>
    <submittedName>
        <fullName evidence="12">MdtA/MuxA family multidrug efflux RND transporter periplasmic adaptor subunit</fullName>
    </submittedName>
</protein>
<dbReference type="PANTHER" id="PTHR30469">
    <property type="entry name" value="MULTIDRUG RESISTANCE PROTEIN MDTA"/>
    <property type="match status" value="1"/>
</dbReference>
<dbReference type="FunFam" id="2.40.420.20:FF:000001">
    <property type="entry name" value="Efflux RND transporter periplasmic adaptor subunit"/>
    <property type="match status" value="1"/>
</dbReference>
<dbReference type="SUPFAM" id="SSF111369">
    <property type="entry name" value="HlyD-like secretion proteins"/>
    <property type="match status" value="1"/>
</dbReference>
<dbReference type="InterPro" id="IPR058625">
    <property type="entry name" value="MdtA-like_BSH"/>
</dbReference>
<proteinExistence type="inferred from homology"/>
<dbReference type="Proteomes" id="UP000585363">
    <property type="component" value="Unassembled WGS sequence"/>
</dbReference>
<dbReference type="RefSeq" id="WP_169401080.1">
    <property type="nucleotide sequence ID" value="NZ_JAADJU010000001.1"/>
</dbReference>
<sequence length="435" mass="46118">MLPTASFRSKNRTRLWFILAVILLAFLAWFFIFHSGSSTTTGADKQPHRSGMRGMRGMPGAGGATPVQAGVAAQADVPVYLRALGTVIPNASVTVTSRVDGQLMKVYFTEGQKVEAGQLLAQIDPRSYQATLEQYQGALAQNLALQKSAELTLARYRKLYAQDSLSQQDLESQIATAGQYSGAVKADQAQIDAAKLNLQFARITAPVSGHVGLRLVDPGNMVSSSSTTGIVTITQTQPIAVTFSVPQSYLQTILKALRSGQTLPTTAFDQDGNQTLAQGKLQFISNEIDTTTGSVKLKAIFDNNDEALYPNQFVNARLQIGLLEKATVIPEAALQLSSDGDFVYVVKADNSVMRQPVKSGPRYADDQIAVLSGLAPGDQVVTTGIDRLTNGAKVQVVTAASAEAAAAGSKGDAGRKKTDKTSVDNATTGKDSGTK</sequence>
<dbReference type="Pfam" id="PF25917">
    <property type="entry name" value="BSH_RND"/>
    <property type="match status" value="1"/>
</dbReference>
<comment type="subcellular location">
    <subcellularLocation>
        <location evidence="1">Cell inner membrane</location>
    </subcellularLocation>
</comment>
<evidence type="ECO:0000256" key="1">
    <source>
        <dbReference type="ARBA" id="ARBA00004533"/>
    </source>
</evidence>
<evidence type="ECO:0000256" key="6">
    <source>
        <dbReference type="ARBA" id="ARBA00023136"/>
    </source>
</evidence>
<keyword evidence="13" id="KW-1185">Reference proteome</keyword>
<dbReference type="InterPro" id="IPR058627">
    <property type="entry name" value="MdtA-like_C"/>
</dbReference>
<feature type="region of interest" description="Disordered" evidence="7">
    <location>
        <begin position="404"/>
        <end position="435"/>
    </location>
</feature>
<keyword evidence="6" id="KW-0472">Membrane</keyword>
<feature type="domain" description="Multidrug resistance protein MdtA-like C-terminal permuted SH3" evidence="11">
    <location>
        <begin position="326"/>
        <end position="387"/>
    </location>
</feature>
<dbReference type="InterPro" id="IPR058626">
    <property type="entry name" value="MdtA-like_b-barrel"/>
</dbReference>
<feature type="domain" description="Multidrug resistance protein MdtA-like beta-barrel" evidence="10">
    <location>
        <begin position="238"/>
        <end position="321"/>
    </location>
</feature>
<dbReference type="Pfam" id="PF25967">
    <property type="entry name" value="RND-MFP_C"/>
    <property type="match status" value="1"/>
</dbReference>
<evidence type="ECO:0000313" key="12">
    <source>
        <dbReference type="EMBL" id="NMP25372.1"/>
    </source>
</evidence>
<keyword evidence="3" id="KW-0813">Transport</keyword>
<dbReference type="EMBL" id="JAADJU010000001">
    <property type="protein sequence ID" value="NMP25372.1"/>
    <property type="molecule type" value="Genomic_DNA"/>
</dbReference>
<evidence type="ECO:0000256" key="5">
    <source>
        <dbReference type="ARBA" id="ARBA00022519"/>
    </source>
</evidence>
<reference evidence="12 13" key="1">
    <citation type="submission" date="2020-01" db="EMBL/GenBank/DDBJ databases">
        <authorList>
            <person name="Lee S.D."/>
        </authorList>
    </citation>
    <scope>NUCLEOTIDE SEQUENCE [LARGE SCALE GENOMIC DNA]</scope>
    <source>
        <strain evidence="12 13">SAP-1</strain>
    </source>
</reference>
<evidence type="ECO:0000256" key="4">
    <source>
        <dbReference type="ARBA" id="ARBA00022475"/>
    </source>
</evidence>
<comment type="similarity">
    <text evidence="2">Belongs to the membrane fusion protein (MFP) (TC 8.A.1) family.</text>
</comment>
<dbReference type="GO" id="GO:0015562">
    <property type="term" value="F:efflux transmembrane transporter activity"/>
    <property type="evidence" value="ECO:0007669"/>
    <property type="project" value="TreeGrafter"/>
</dbReference>
<dbReference type="Gene3D" id="2.40.420.20">
    <property type="match status" value="1"/>
</dbReference>
<feature type="domain" description="Multidrug resistance protein MdtA-like alpha-helical hairpin" evidence="8">
    <location>
        <begin position="131"/>
        <end position="200"/>
    </location>
</feature>
<evidence type="ECO:0000256" key="7">
    <source>
        <dbReference type="SAM" id="MobiDB-lite"/>
    </source>
</evidence>
<organism evidence="12 13">
    <name type="scientific">Rouxiella aceris</name>
    <dbReference type="NCBI Taxonomy" id="2703884"/>
    <lineage>
        <taxon>Bacteria</taxon>
        <taxon>Pseudomonadati</taxon>
        <taxon>Pseudomonadota</taxon>
        <taxon>Gammaproteobacteria</taxon>
        <taxon>Enterobacterales</taxon>
        <taxon>Yersiniaceae</taxon>
        <taxon>Rouxiella</taxon>
    </lineage>
</organism>
<comment type="caution">
    <text evidence="12">The sequence shown here is derived from an EMBL/GenBank/DDBJ whole genome shotgun (WGS) entry which is preliminary data.</text>
</comment>